<feature type="transmembrane region" description="Helical" evidence="2">
    <location>
        <begin position="133"/>
        <end position="153"/>
    </location>
</feature>
<gene>
    <name evidence="4" type="ORF">VOLCADRAFT_97379</name>
</gene>
<evidence type="ECO:0000256" key="3">
    <source>
        <dbReference type="SAM" id="SignalP"/>
    </source>
</evidence>
<accession>D8UCL4</accession>
<feature type="signal peptide" evidence="3">
    <location>
        <begin position="1"/>
        <end position="16"/>
    </location>
</feature>
<keyword evidence="3" id="KW-0732">Signal</keyword>
<dbReference type="Proteomes" id="UP000001058">
    <property type="component" value="Unassembled WGS sequence"/>
</dbReference>
<reference evidence="4 5" key="1">
    <citation type="journal article" date="2010" name="Science">
        <title>Genomic analysis of organismal complexity in the multicellular green alga Volvox carteri.</title>
        <authorList>
            <person name="Prochnik S.E."/>
            <person name="Umen J."/>
            <person name="Nedelcu A.M."/>
            <person name="Hallmann A."/>
            <person name="Miller S.M."/>
            <person name="Nishii I."/>
            <person name="Ferris P."/>
            <person name="Kuo A."/>
            <person name="Mitros T."/>
            <person name="Fritz-Laylin L.K."/>
            <person name="Hellsten U."/>
            <person name="Chapman J."/>
            <person name="Simakov O."/>
            <person name="Rensing S.A."/>
            <person name="Terry A."/>
            <person name="Pangilinan J."/>
            <person name="Kapitonov V."/>
            <person name="Jurka J."/>
            <person name="Salamov A."/>
            <person name="Shapiro H."/>
            <person name="Schmutz J."/>
            <person name="Grimwood J."/>
            <person name="Lindquist E."/>
            <person name="Lucas S."/>
            <person name="Grigoriev I.V."/>
            <person name="Schmitt R."/>
            <person name="Kirk D."/>
            <person name="Rokhsar D.S."/>
        </authorList>
    </citation>
    <scope>NUCLEOTIDE SEQUENCE [LARGE SCALE GENOMIC DNA]</scope>
    <source>
        <strain evidence="5">f. Nagariensis / Eve</strain>
    </source>
</reference>
<feature type="chain" id="PRO_5003124374" description="EamA domain-containing protein" evidence="3">
    <location>
        <begin position="17"/>
        <end position="290"/>
    </location>
</feature>
<feature type="compositionally biased region" description="Pro residues" evidence="1">
    <location>
        <begin position="230"/>
        <end position="244"/>
    </location>
</feature>
<evidence type="ECO:0008006" key="6">
    <source>
        <dbReference type="Google" id="ProtNLM"/>
    </source>
</evidence>
<evidence type="ECO:0000313" key="5">
    <source>
        <dbReference type="Proteomes" id="UP000001058"/>
    </source>
</evidence>
<protein>
    <recommendedName>
        <fullName evidence="6">EamA domain-containing protein</fullName>
    </recommendedName>
</protein>
<proteinExistence type="predicted"/>
<dbReference type="GeneID" id="9619396"/>
<feature type="transmembrane region" description="Helical" evidence="2">
    <location>
        <begin position="93"/>
        <end position="112"/>
    </location>
</feature>
<evidence type="ECO:0000256" key="1">
    <source>
        <dbReference type="SAM" id="MobiDB-lite"/>
    </source>
</evidence>
<organism evidence="5">
    <name type="scientific">Volvox carteri f. nagariensis</name>
    <dbReference type="NCBI Taxonomy" id="3068"/>
    <lineage>
        <taxon>Eukaryota</taxon>
        <taxon>Viridiplantae</taxon>
        <taxon>Chlorophyta</taxon>
        <taxon>core chlorophytes</taxon>
        <taxon>Chlorophyceae</taxon>
        <taxon>CS clade</taxon>
        <taxon>Chlamydomonadales</taxon>
        <taxon>Volvocaceae</taxon>
        <taxon>Volvox</taxon>
    </lineage>
</organism>
<evidence type="ECO:0000313" key="4">
    <source>
        <dbReference type="EMBL" id="EFJ42512.1"/>
    </source>
</evidence>
<keyword evidence="2" id="KW-1133">Transmembrane helix</keyword>
<feature type="transmembrane region" description="Helical" evidence="2">
    <location>
        <begin position="165"/>
        <end position="186"/>
    </location>
</feature>
<keyword evidence="2" id="KW-0472">Membrane</keyword>
<feature type="region of interest" description="Disordered" evidence="1">
    <location>
        <begin position="227"/>
        <end position="248"/>
    </location>
</feature>
<dbReference type="RefSeq" id="XP_002956368.1">
    <property type="nucleotide sequence ID" value="XM_002956322.1"/>
</dbReference>
<dbReference type="OrthoDB" id="29773at2759"/>
<sequence length="290" mass="28938">MQVGLVVLGLVVRSAGILRQGLMAAMAAAAAAGGATGAANAAAAAAAVAESASDRDMAVGVALIVLSAFGYSLLGCLYEWLSAVRGPAMSHAQVATSTSLIGLVATSAYQLIYTRPRWRELVADRMAQRGVGWWPVVRLYGIFGALFTAHGLVQGVVLQRSGATTVGIISALRASAVAVASGLLFCSSGSSSSHGSSGPPQLQQCLTAPAAASAGIVTGGALLWTLTGAPRPPPSPPPPPPPSLAPLLSAPATTTTAAAAAVPDPAVLAGSRISGRLTEHGLDHKHGKHH</sequence>
<dbReference type="KEGG" id="vcn:VOLCADRAFT_97379"/>
<dbReference type="EMBL" id="GL378381">
    <property type="protein sequence ID" value="EFJ42512.1"/>
    <property type="molecule type" value="Genomic_DNA"/>
</dbReference>
<evidence type="ECO:0000256" key="2">
    <source>
        <dbReference type="SAM" id="Phobius"/>
    </source>
</evidence>
<dbReference type="AlphaFoldDB" id="D8UCL4"/>
<keyword evidence="5" id="KW-1185">Reference proteome</keyword>
<feature type="transmembrane region" description="Helical" evidence="2">
    <location>
        <begin position="24"/>
        <end position="49"/>
    </location>
</feature>
<name>D8UCL4_VOLCA</name>
<dbReference type="InParanoid" id="D8UCL4"/>
<keyword evidence="2" id="KW-0812">Transmembrane</keyword>
<feature type="transmembrane region" description="Helical" evidence="2">
    <location>
        <begin position="61"/>
        <end position="81"/>
    </location>
</feature>